<feature type="domain" description="HTH tetR-type" evidence="5">
    <location>
        <begin position="4"/>
        <end position="64"/>
    </location>
</feature>
<dbReference type="EMBL" id="QFXE01000001">
    <property type="protein sequence ID" value="RDH88433.1"/>
    <property type="molecule type" value="Genomic_DNA"/>
</dbReference>
<dbReference type="AlphaFoldDB" id="A0A370DUZ9"/>
<dbReference type="Gene3D" id="1.10.357.10">
    <property type="entry name" value="Tetracycline Repressor, domain 2"/>
    <property type="match status" value="1"/>
</dbReference>
<dbReference type="PROSITE" id="PS50977">
    <property type="entry name" value="HTH_TETR_2"/>
    <property type="match status" value="1"/>
</dbReference>
<accession>A0A370DUZ9</accession>
<dbReference type="GO" id="GO:0003677">
    <property type="term" value="F:DNA binding"/>
    <property type="evidence" value="ECO:0007669"/>
    <property type="project" value="UniProtKB-UniRule"/>
</dbReference>
<evidence type="ECO:0000313" key="7">
    <source>
        <dbReference type="Proteomes" id="UP000254771"/>
    </source>
</evidence>
<keyword evidence="1" id="KW-0805">Transcription regulation</keyword>
<reference evidence="6 7" key="1">
    <citation type="journal article" date="2018" name="ISME J.">
        <title>Endosymbiont genomes yield clues of tubeworm success.</title>
        <authorList>
            <person name="Li Y."/>
            <person name="Liles M.R."/>
            <person name="Halanych K.M."/>
        </authorList>
    </citation>
    <scope>NUCLEOTIDE SEQUENCE [LARGE SCALE GENOMIC DNA]</scope>
    <source>
        <strain evidence="6">A1462</strain>
    </source>
</reference>
<name>A0A370DUZ9_9GAMM</name>
<dbReference type="Pfam" id="PF21993">
    <property type="entry name" value="TetR_C_13_2"/>
    <property type="match status" value="1"/>
</dbReference>
<dbReference type="InterPro" id="IPR023772">
    <property type="entry name" value="DNA-bd_HTH_TetR-type_CS"/>
</dbReference>
<sequence length="197" mass="21818">MQPDTTRQVLLNAAFHEIHRKGFQSASLTAILDNAGVTKGALYHYFGSKRELGYAVLKEVISDHLRTLWLEPLAEATGDPVTQLKDCLIKAGEQLNERDIRLGCPLNNLAQEMSPIDQGFRERTDALYKLWLQTISSALQNGQQLGKVRKEVDPEETALFIVAMLEGCMSMAKNAQDKAVLLQCGKGVLNYLDSLGT</sequence>
<gene>
    <name evidence="6" type="ORF">DIZ78_00385</name>
</gene>
<dbReference type="InterPro" id="IPR054156">
    <property type="entry name" value="YxaF_TetR_C"/>
</dbReference>
<organism evidence="6 7">
    <name type="scientific">endosymbiont of Escarpia spicata</name>
    <dbReference type="NCBI Taxonomy" id="2200908"/>
    <lineage>
        <taxon>Bacteria</taxon>
        <taxon>Pseudomonadati</taxon>
        <taxon>Pseudomonadota</taxon>
        <taxon>Gammaproteobacteria</taxon>
        <taxon>sulfur-oxidizing symbionts</taxon>
    </lineage>
</organism>
<dbReference type="PANTHER" id="PTHR47506">
    <property type="entry name" value="TRANSCRIPTIONAL REGULATORY PROTEIN"/>
    <property type="match status" value="1"/>
</dbReference>
<evidence type="ECO:0000256" key="1">
    <source>
        <dbReference type="ARBA" id="ARBA00023015"/>
    </source>
</evidence>
<dbReference type="InterPro" id="IPR009057">
    <property type="entry name" value="Homeodomain-like_sf"/>
</dbReference>
<evidence type="ECO:0000313" key="6">
    <source>
        <dbReference type="EMBL" id="RDH88433.1"/>
    </source>
</evidence>
<dbReference type="PANTHER" id="PTHR47506:SF1">
    <property type="entry name" value="HTH-TYPE TRANSCRIPTIONAL REGULATOR YJDC"/>
    <property type="match status" value="1"/>
</dbReference>
<feature type="DNA-binding region" description="H-T-H motif" evidence="4">
    <location>
        <begin position="27"/>
        <end position="46"/>
    </location>
</feature>
<keyword evidence="3" id="KW-0804">Transcription</keyword>
<dbReference type="Pfam" id="PF00440">
    <property type="entry name" value="TetR_N"/>
    <property type="match status" value="1"/>
</dbReference>
<protein>
    <submittedName>
        <fullName evidence="6">TetR family transcriptional regulator</fullName>
    </submittedName>
</protein>
<evidence type="ECO:0000259" key="5">
    <source>
        <dbReference type="PROSITE" id="PS50977"/>
    </source>
</evidence>
<evidence type="ECO:0000256" key="4">
    <source>
        <dbReference type="PROSITE-ProRule" id="PRU00335"/>
    </source>
</evidence>
<evidence type="ECO:0000256" key="3">
    <source>
        <dbReference type="ARBA" id="ARBA00023163"/>
    </source>
</evidence>
<dbReference type="SUPFAM" id="SSF46689">
    <property type="entry name" value="Homeodomain-like"/>
    <property type="match status" value="1"/>
</dbReference>
<dbReference type="Proteomes" id="UP000254771">
    <property type="component" value="Unassembled WGS sequence"/>
</dbReference>
<proteinExistence type="predicted"/>
<dbReference type="PROSITE" id="PS01081">
    <property type="entry name" value="HTH_TETR_1"/>
    <property type="match status" value="1"/>
</dbReference>
<keyword evidence="2 4" id="KW-0238">DNA-binding</keyword>
<evidence type="ECO:0000256" key="2">
    <source>
        <dbReference type="ARBA" id="ARBA00023125"/>
    </source>
</evidence>
<dbReference type="SUPFAM" id="SSF48498">
    <property type="entry name" value="Tetracyclin repressor-like, C-terminal domain"/>
    <property type="match status" value="1"/>
</dbReference>
<dbReference type="InterPro" id="IPR036271">
    <property type="entry name" value="Tet_transcr_reg_TetR-rel_C_sf"/>
</dbReference>
<comment type="caution">
    <text evidence="6">The sequence shown here is derived from an EMBL/GenBank/DDBJ whole genome shotgun (WGS) entry which is preliminary data.</text>
</comment>
<dbReference type="PRINTS" id="PR00455">
    <property type="entry name" value="HTHTETR"/>
</dbReference>
<dbReference type="InterPro" id="IPR001647">
    <property type="entry name" value="HTH_TetR"/>
</dbReference>
<keyword evidence="7" id="KW-1185">Reference proteome</keyword>